<protein>
    <submittedName>
        <fullName evidence="8">Monovalent cation/H+ antiporter subunit E</fullName>
    </submittedName>
</protein>
<organism evidence="8 9">
    <name type="scientific">Corynebacterium massiliense DSM 45435</name>
    <dbReference type="NCBI Taxonomy" id="1121364"/>
    <lineage>
        <taxon>Bacteria</taxon>
        <taxon>Bacillati</taxon>
        <taxon>Actinomycetota</taxon>
        <taxon>Actinomycetes</taxon>
        <taxon>Mycobacteriales</taxon>
        <taxon>Corynebacteriaceae</taxon>
        <taxon>Corynebacterium</taxon>
    </lineage>
</organism>
<evidence type="ECO:0000256" key="2">
    <source>
        <dbReference type="ARBA" id="ARBA00006228"/>
    </source>
</evidence>
<accession>A0ABY7UAI7</accession>
<reference evidence="8 9" key="1">
    <citation type="submission" date="2020-10" db="EMBL/GenBank/DDBJ databases">
        <title>Complete genome sequence of Corynebacterium massiliense DSM 45435, type strain of Corynebacterium massiliense.</title>
        <authorList>
            <person name="Busche T."/>
            <person name="Kalinowski J."/>
            <person name="Ruckert C."/>
        </authorList>
    </citation>
    <scope>NUCLEOTIDE SEQUENCE [LARGE SCALE GENOMIC DNA]</scope>
    <source>
        <strain evidence="8 9">DSM 45435</strain>
    </source>
</reference>
<proteinExistence type="inferred from homology"/>
<evidence type="ECO:0000256" key="6">
    <source>
        <dbReference type="ARBA" id="ARBA00023136"/>
    </source>
</evidence>
<evidence type="ECO:0000256" key="7">
    <source>
        <dbReference type="SAM" id="Phobius"/>
    </source>
</evidence>
<evidence type="ECO:0000313" key="9">
    <source>
        <dbReference type="Proteomes" id="UP001220064"/>
    </source>
</evidence>
<comment type="similarity">
    <text evidence="2">Belongs to the CPA3 antiporters (TC 2.A.63) subunit E family.</text>
</comment>
<comment type="subcellular location">
    <subcellularLocation>
        <location evidence="1">Cell membrane</location>
        <topology evidence="1">Multi-pass membrane protein</topology>
    </subcellularLocation>
</comment>
<evidence type="ECO:0000256" key="5">
    <source>
        <dbReference type="ARBA" id="ARBA00022989"/>
    </source>
</evidence>
<keyword evidence="3" id="KW-1003">Cell membrane</keyword>
<evidence type="ECO:0000313" key="8">
    <source>
        <dbReference type="EMBL" id="WCZ33258.1"/>
    </source>
</evidence>
<name>A0ABY7UAI7_9CORY</name>
<feature type="transmembrane region" description="Helical" evidence="7">
    <location>
        <begin position="20"/>
        <end position="53"/>
    </location>
</feature>
<dbReference type="PANTHER" id="PTHR34584:SF1">
    <property type="entry name" value="NA(+)_H(+) ANTIPORTER SUBUNIT E1"/>
    <property type="match status" value="1"/>
</dbReference>
<dbReference type="NCBIfam" id="NF006521">
    <property type="entry name" value="PRK08965.1-5"/>
    <property type="match status" value="1"/>
</dbReference>
<evidence type="ECO:0000256" key="4">
    <source>
        <dbReference type="ARBA" id="ARBA00022692"/>
    </source>
</evidence>
<gene>
    <name evidence="8" type="ORF">CMASS_09230</name>
</gene>
<evidence type="ECO:0000256" key="3">
    <source>
        <dbReference type="ARBA" id="ARBA00022475"/>
    </source>
</evidence>
<evidence type="ECO:0000256" key="1">
    <source>
        <dbReference type="ARBA" id="ARBA00004651"/>
    </source>
</evidence>
<keyword evidence="5 7" id="KW-1133">Transmembrane helix</keyword>
<keyword evidence="4 7" id="KW-0812">Transmembrane</keyword>
<keyword evidence="6 7" id="KW-0472">Membrane</keyword>
<dbReference type="Proteomes" id="UP001220064">
    <property type="component" value="Chromosome"/>
</dbReference>
<dbReference type="EMBL" id="CP063189">
    <property type="protein sequence ID" value="WCZ33258.1"/>
    <property type="molecule type" value="Genomic_DNA"/>
</dbReference>
<dbReference type="Pfam" id="PF01899">
    <property type="entry name" value="MNHE"/>
    <property type="match status" value="1"/>
</dbReference>
<dbReference type="InterPro" id="IPR002758">
    <property type="entry name" value="Cation_antiport_E"/>
</dbReference>
<keyword evidence="9" id="KW-1185">Reference proteome</keyword>
<dbReference type="PANTHER" id="PTHR34584">
    <property type="entry name" value="NA(+)/H(+) ANTIPORTER SUBUNIT E1"/>
    <property type="match status" value="1"/>
</dbReference>
<dbReference type="RefSeq" id="WP_022862959.1">
    <property type="nucleotide sequence ID" value="NZ_ATVG01000005.1"/>
</dbReference>
<sequence length="177" mass="19789">MRRKFSGFSGLRHRFRPTFVVWITVMWLMLMGELSLANLLGGLVVAVAVVLLLPLPAMPVGTLDISWGKLAKFFFDWFVNLIRGSIRVGWLALRPAAPPKHAIVEVPMRVNSELVLTLAVMLYNLQPGGAVTDIDIANRMLTVHLLDADTPADLDREITSLKDMERRLIAIFERSPA</sequence>